<evidence type="ECO:0000313" key="3">
    <source>
        <dbReference type="Proteomes" id="UP000224567"/>
    </source>
</evidence>
<accession>A0A2G2WLP2</accession>
<evidence type="ECO:0000313" key="2">
    <source>
        <dbReference type="EMBL" id="PHT46148.1"/>
    </source>
</evidence>
<keyword evidence="3" id="KW-1185">Reference proteome</keyword>
<organism evidence="2 3">
    <name type="scientific">Capsicum baccatum</name>
    <name type="common">Peruvian pepper</name>
    <dbReference type="NCBI Taxonomy" id="33114"/>
    <lineage>
        <taxon>Eukaryota</taxon>
        <taxon>Viridiplantae</taxon>
        <taxon>Streptophyta</taxon>
        <taxon>Embryophyta</taxon>
        <taxon>Tracheophyta</taxon>
        <taxon>Spermatophyta</taxon>
        <taxon>Magnoliopsida</taxon>
        <taxon>eudicotyledons</taxon>
        <taxon>Gunneridae</taxon>
        <taxon>Pentapetalae</taxon>
        <taxon>asterids</taxon>
        <taxon>lamiids</taxon>
        <taxon>Solanales</taxon>
        <taxon>Solanaceae</taxon>
        <taxon>Solanoideae</taxon>
        <taxon>Capsiceae</taxon>
        <taxon>Capsicum</taxon>
    </lineage>
</organism>
<dbReference type="EMBL" id="MLFT02000006">
    <property type="protein sequence ID" value="PHT46148.1"/>
    <property type="molecule type" value="Genomic_DNA"/>
</dbReference>
<proteinExistence type="predicted"/>
<dbReference type="OrthoDB" id="1094981at2759"/>
<name>A0A2G2WLP2_CAPBA</name>
<dbReference type="Proteomes" id="UP000224567">
    <property type="component" value="Unassembled WGS sequence"/>
</dbReference>
<comment type="caution">
    <text evidence="2">The sequence shown here is derived from an EMBL/GenBank/DDBJ whole genome shotgun (WGS) entry which is preliminary data.</text>
</comment>
<reference evidence="2 3" key="1">
    <citation type="journal article" date="2017" name="Genome Biol.">
        <title>New reference genome sequences of hot pepper reveal the massive evolution of plant disease-resistance genes by retroduplication.</title>
        <authorList>
            <person name="Kim S."/>
            <person name="Park J."/>
            <person name="Yeom S.I."/>
            <person name="Kim Y.M."/>
            <person name="Seo E."/>
            <person name="Kim K.T."/>
            <person name="Kim M.S."/>
            <person name="Lee J.M."/>
            <person name="Cheong K."/>
            <person name="Shin H.S."/>
            <person name="Kim S.B."/>
            <person name="Han K."/>
            <person name="Lee J."/>
            <person name="Park M."/>
            <person name="Lee H.A."/>
            <person name="Lee H.Y."/>
            <person name="Lee Y."/>
            <person name="Oh S."/>
            <person name="Lee J.H."/>
            <person name="Choi E."/>
            <person name="Choi E."/>
            <person name="Lee S.E."/>
            <person name="Jeon J."/>
            <person name="Kim H."/>
            <person name="Choi G."/>
            <person name="Song H."/>
            <person name="Lee J."/>
            <person name="Lee S.C."/>
            <person name="Kwon J.K."/>
            <person name="Lee H.Y."/>
            <person name="Koo N."/>
            <person name="Hong Y."/>
            <person name="Kim R.W."/>
            <person name="Kang W.H."/>
            <person name="Huh J.H."/>
            <person name="Kang B.C."/>
            <person name="Yang T.J."/>
            <person name="Lee Y.H."/>
            <person name="Bennetzen J.L."/>
            <person name="Choi D."/>
        </authorList>
    </citation>
    <scope>NUCLEOTIDE SEQUENCE [LARGE SCALE GENOMIC DNA]</scope>
    <source>
        <strain evidence="3">cv. PBC81</strain>
    </source>
</reference>
<evidence type="ECO:0000256" key="1">
    <source>
        <dbReference type="SAM" id="MobiDB-lite"/>
    </source>
</evidence>
<dbReference type="AlphaFoldDB" id="A0A2G2WLP2"/>
<sequence length="108" mass="12604">MVLLFNSRLKLFPGKLRSKWSGPYKISQVYSSGVVELEDNNGIVFKVQMAPKARQGKDKATTSQKGQKRGRKEQRESSSLQIPRRMFGIKWVLEEQGKEWYRNNKEKK</sequence>
<feature type="region of interest" description="Disordered" evidence="1">
    <location>
        <begin position="48"/>
        <end position="82"/>
    </location>
</feature>
<gene>
    <name evidence="2" type="ORF">CQW23_15306</name>
</gene>
<protein>
    <submittedName>
        <fullName evidence="2">Uncharacterized protein</fullName>
    </submittedName>
</protein>
<reference evidence="3" key="2">
    <citation type="journal article" date="2017" name="J. Anim. Genet.">
        <title>Multiple reference genome sequences of hot pepper reveal the massive evolution of plant disease resistance genes by retroduplication.</title>
        <authorList>
            <person name="Kim S."/>
            <person name="Park J."/>
            <person name="Yeom S.-I."/>
            <person name="Kim Y.-M."/>
            <person name="Seo E."/>
            <person name="Kim K.-T."/>
            <person name="Kim M.-S."/>
            <person name="Lee J.M."/>
            <person name="Cheong K."/>
            <person name="Shin H.-S."/>
            <person name="Kim S.-B."/>
            <person name="Han K."/>
            <person name="Lee J."/>
            <person name="Park M."/>
            <person name="Lee H.-A."/>
            <person name="Lee H.-Y."/>
            <person name="Lee Y."/>
            <person name="Oh S."/>
            <person name="Lee J.H."/>
            <person name="Choi E."/>
            <person name="Choi E."/>
            <person name="Lee S.E."/>
            <person name="Jeon J."/>
            <person name="Kim H."/>
            <person name="Choi G."/>
            <person name="Song H."/>
            <person name="Lee J."/>
            <person name="Lee S.-C."/>
            <person name="Kwon J.-K."/>
            <person name="Lee H.-Y."/>
            <person name="Koo N."/>
            <person name="Hong Y."/>
            <person name="Kim R.W."/>
            <person name="Kang W.-H."/>
            <person name="Huh J.H."/>
            <person name="Kang B.-C."/>
            <person name="Yang T.-J."/>
            <person name="Lee Y.-H."/>
            <person name="Bennetzen J.L."/>
            <person name="Choi D."/>
        </authorList>
    </citation>
    <scope>NUCLEOTIDE SEQUENCE [LARGE SCALE GENOMIC DNA]</scope>
    <source>
        <strain evidence="3">cv. PBC81</strain>
    </source>
</reference>